<dbReference type="Proteomes" id="UP000054477">
    <property type="component" value="Unassembled WGS sequence"/>
</dbReference>
<dbReference type="OrthoDB" id="3080432at2759"/>
<feature type="repeat" description="WD" evidence="1">
    <location>
        <begin position="180"/>
        <end position="211"/>
    </location>
</feature>
<sequence length="319" mass="36307">MAISFTLIPINRNRILLIGKSHEESYVTDETWHYLHLSIHEIHSYRVGPALWTYHNYGHSNILELQPMKSTTNSLGITFGVHSKSRMELFNVSTDAKEDSYPLVEAGQLNYSRQFNDAVVLSPDRRVLLNADQNNETIDVFYSGTGDADNMDFSFITQVSIPNPKGTNRKEERLHRAPLLAFSADGTKFAAGTADGVVSVWDVRSKIPLKVFEVDVRRNKWPIWHLQFSSGILGREVLVFMENEVSTDLKIIHLIDAISFETEETLCLPEISHASYIAYRGRNTLFFEPSGGSMYASLEGTLYEWNLRENTGPEWWLGE</sequence>
<dbReference type="STRING" id="1095629.A0A0C9XC47"/>
<dbReference type="InterPro" id="IPR011044">
    <property type="entry name" value="Quino_amine_DH_bsu"/>
</dbReference>
<gene>
    <name evidence="2" type="ORF">K443DRAFT_683115</name>
</gene>
<dbReference type="SUPFAM" id="SSF50969">
    <property type="entry name" value="YVTN repeat-like/Quinoprotein amine dehydrogenase"/>
    <property type="match status" value="1"/>
</dbReference>
<reference evidence="3" key="2">
    <citation type="submission" date="2015-01" db="EMBL/GenBank/DDBJ databases">
        <title>Evolutionary Origins and Diversification of the Mycorrhizal Mutualists.</title>
        <authorList>
            <consortium name="DOE Joint Genome Institute"/>
            <consortium name="Mycorrhizal Genomics Consortium"/>
            <person name="Kohler A."/>
            <person name="Kuo A."/>
            <person name="Nagy L.G."/>
            <person name="Floudas D."/>
            <person name="Copeland A."/>
            <person name="Barry K.W."/>
            <person name="Cichocki N."/>
            <person name="Veneault-Fourrey C."/>
            <person name="LaButti K."/>
            <person name="Lindquist E.A."/>
            <person name="Lipzen A."/>
            <person name="Lundell T."/>
            <person name="Morin E."/>
            <person name="Murat C."/>
            <person name="Riley R."/>
            <person name="Ohm R."/>
            <person name="Sun H."/>
            <person name="Tunlid A."/>
            <person name="Henrissat B."/>
            <person name="Grigoriev I.V."/>
            <person name="Hibbett D.S."/>
            <person name="Martin F."/>
        </authorList>
    </citation>
    <scope>NUCLEOTIDE SEQUENCE [LARGE SCALE GENOMIC DNA]</scope>
    <source>
        <strain evidence="3">LaAM-08-1</strain>
    </source>
</reference>
<protein>
    <recommendedName>
        <fullName evidence="4">DUF2415 domain-containing protein</fullName>
    </recommendedName>
</protein>
<keyword evidence="1" id="KW-0853">WD repeat</keyword>
<proteinExistence type="predicted"/>
<dbReference type="PROSITE" id="PS50082">
    <property type="entry name" value="WD_REPEATS_2"/>
    <property type="match status" value="1"/>
</dbReference>
<accession>A0A0C9XC47</accession>
<dbReference type="HOGENOM" id="CLU_031726_0_0_1"/>
<evidence type="ECO:0000256" key="1">
    <source>
        <dbReference type="PROSITE-ProRule" id="PRU00221"/>
    </source>
</evidence>
<organism evidence="2 3">
    <name type="scientific">Laccaria amethystina LaAM-08-1</name>
    <dbReference type="NCBI Taxonomy" id="1095629"/>
    <lineage>
        <taxon>Eukaryota</taxon>
        <taxon>Fungi</taxon>
        <taxon>Dikarya</taxon>
        <taxon>Basidiomycota</taxon>
        <taxon>Agaricomycotina</taxon>
        <taxon>Agaricomycetes</taxon>
        <taxon>Agaricomycetidae</taxon>
        <taxon>Agaricales</taxon>
        <taxon>Agaricineae</taxon>
        <taxon>Hydnangiaceae</taxon>
        <taxon>Laccaria</taxon>
    </lineage>
</organism>
<dbReference type="InterPro" id="IPR015943">
    <property type="entry name" value="WD40/YVTN_repeat-like_dom_sf"/>
</dbReference>
<reference evidence="2 3" key="1">
    <citation type="submission" date="2014-04" db="EMBL/GenBank/DDBJ databases">
        <authorList>
            <consortium name="DOE Joint Genome Institute"/>
            <person name="Kuo A."/>
            <person name="Kohler A."/>
            <person name="Nagy L.G."/>
            <person name="Floudas D."/>
            <person name="Copeland A."/>
            <person name="Barry K.W."/>
            <person name="Cichocki N."/>
            <person name="Veneault-Fourrey C."/>
            <person name="LaButti K."/>
            <person name="Lindquist E.A."/>
            <person name="Lipzen A."/>
            <person name="Lundell T."/>
            <person name="Morin E."/>
            <person name="Murat C."/>
            <person name="Sun H."/>
            <person name="Tunlid A."/>
            <person name="Henrissat B."/>
            <person name="Grigoriev I.V."/>
            <person name="Hibbett D.S."/>
            <person name="Martin F."/>
            <person name="Nordberg H.P."/>
            <person name="Cantor M.N."/>
            <person name="Hua S.X."/>
        </authorList>
    </citation>
    <scope>NUCLEOTIDE SEQUENCE [LARGE SCALE GENOMIC DNA]</scope>
    <source>
        <strain evidence="2 3">LaAM-08-1</strain>
    </source>
</reference>
<evidence type="ECO:0000313" key="2">
    <source>
        <dbReference type="EMBL" id="KIJ95331.1"/>
    </source>
</evidence>
<dbReference type="InterPro" id="IPR001680">
    <property type="entry name" value="WD40_rpt"/>
</dbReference>
<name>A0A0C9XC47_9AGAR</name>
<evidence type="ECO:0008006" key="4">
    <source>
        <dbReference type="Google" id="ProtNLM"/>
    </source>
</evidence>
<dbReference type="EMBL" id="KN838760">
    <property type="protein sequence ID" value="KIJ95331.1"/>
    <property type="molecule type" value="Genomic_DNA"/>
</dbReference>
<dbReference type="AlphaFoldDB" id="A0A0C9XC47"/>
<dbReference type="Gene3D" id="2.130.10.10">
    <property type="entry name" value="YVTN repeat-like/Quinoprotein amine dehydrogenase"/>
    <property type="match status" value="1"/>
</dbReference>
<evidence type="ECO:0000313" key="3">
    <source>
        <dbReference type="Proteomes" id="UP000054477"/>
    </source>
</evidence>
<keyword evidence="3" id="KW-1185">Reference proteome</keyword>